<sequence length="174" mass="20612">MHKDEIADLLEEKYHTLINWLEGQDHEKWTQGPNGEWTTGQQALYLLQSIIPLNNALSMPKFLLRYRFGKTNRKARDYDTIVRLYLEHLKDAEGNTFKGSRKMKTSTLEDKTYILTRLQVESKKLQYKARKITDENLDTLLLPHPFMGKISIREILMCNAYHVEYRTKTLTENY</sequence>
<dbReference type="Proteomes" id="UP000248987">
    <property type="component" value="Unassembled WGS sequence"/>
</dbReference>
<evidence type="ECO:0000313" key="1">
    <source>
        <dbReference type="EMBL" id="RAJ26498.1"/>
    </source>
</evidence>
<evidence type="ECO:0000313" key="2">
    <source>
        <dbReference type="Proteomes" id="UP000248987"/>
    </source>
</evidence>
<protein>
    <recommendedName>
        <fullName evidence="3">DinB family protein</fullName>
    </recommendedName>
</protein>
<reference evidence="1 2" key="1">
    <citation type="submission" date="2018-06" db="EMBL/GenBank/DDBJ databases">
        <title>Genomic Encyclopedia of Archaeal and Bacterial Type Strains, Phase II (KMG-II): from individual species to whole genera.</title>
        <authorList>
            <person name="Goeker M."/>
        </authorList>
    </citation>
    <scope>NUCLEOTIDE SEQUENCE [LARGE SCALE GENOMIC DNA]</scope>
    <source>
        <strain evidence="1 2">DSM 12408</strain>
    </source>
</reference>
<gene>
    <name evidence="1" type="ORF">LX77_00747</name>
</gene>
<proteinExistence type="predicted"/>
<keyword evidence="2" id="KW-1185">Reference proteome</keyword>
<accession>A0A1A7R644</accession>
<evidence type="ECO:0008006" key="3">
    <source>
        <dbReference type="Google" id="ProtNLM"/>
    </source>
</evidence>
<organism evidence="1 2">
    <name type="scientific">Gelidibacter algens</name>
    <dbReference type="NCBI Taxonomy" id="49280"/>
    <lineage>
        <taxon>Bacteria</taxon>
        <taxon>Pseudomonadati</taxon>
        <taxon>Bacteroidota</taxon>
        <taxon>Flavobacteriia</taxon>
        <taxon>Flavobacteriales</taxon>
        <taxon>Flavobacteriaceae</taxon>
        <taxon>Gelidibacter</taxon>
    </lineage>
</organism>
<name>A0A1A7R644_9FLAO</name>
<dbReference type="EMBL" id="QLLQ01000002">
    <property type="protein sequence ID" value="RAJ26498.1"/>
    <property type="molecule type" value="Genomic_DNA"/>
</dbReference>
<dbReference type="STRING" id="49280.A9996_02455"/>
<dbReference type="Gene3D" id="1.20.120.450">
    <property type="entry name" value="dinb family like domain"/>
    <property type="match status" value="1"/>
</dbReference>
<comment type="caution">
    <text evidence="1">The sequence shown here is derived from an EMBL/GenBank/DDBJ whole genome shotgun (WGS) entry which is preliminary data.</text>
</comment>
<dbReference type="InterPro" id="IPR034660">
    <property type="entry name" value="DinB/YfiT-like"/>
</dbReference>
<dbReference type="OrthoDB" id="954225at2"/>
<dbReference type="AlphaFoldDB" id="A0A1A7R644"/>
<dbReference type="RefSeq" id="WP_066430469.1">
    <property type="nucleotide sequence ID" value="NZ_LZRN01000003.1"/>
</dbReference>